<feature type="compositionally biased region" description="Low complexity" evidence="1">
    <location>
        <begin position="72"/>
        <end position="81"/>
    </location>
</feature>
<evidence type="ECO:0000313" key="3">
    <source>
        <dbReference type="EMBL" id="KAK2579796.1"/>
    </source>
</evidence>
<reference evidence="3" key="1">
    <citation type="submission" date="2021-08" db="EMBL/GenBank/DDBJ databases">
        <authorList>
            <person name="Misof B."/>
            <person name="Oliver O."/>
            <person name="Podsiadlowski L."/>
            <person name="Donath A."/>
            <person name="Peters R."/>
            <person name="Mayer C."/>
            <person name="Rust J."/>
            <person name="Gunkel S."/>
            <person name="Lesny P."/>
            <person name="Martin S."/>
            <person name="Oeyen J.P."/>
            <person name="Petersen M."/>
            <person name="Panagiotis P."/>
            <person name="Wilbrandt J."/>
            <person name="Tanja T."/>
        </authorList>
    </citation>
    <scope>NUCLEOTIDE SEQUENCE</scope>
    <source>
        <strain evidence="3">GBR_01_08_01A</strain>
        <tissue evidence="3">Thorax + abdomen</tissue>
    </source>
</reference>
<reference evidence="3" key="2">
    <citation type="journal article" date="2023" name="Commun. Biol.">
        <title>Intrasexual cuticular hydrocarbon dimorphism in a wasp sheds light on hydrocarbon biosynthesis genes in Hymenoptera.</title>
        <authorList>
            <person name="Moris V.C."/>
            <person name="Podsiadlowski L."/>
            <person name="Martin S."/>
            <person name="Oeyen J.P."/>
            <person name="Donath A."/>
            <person name="Petersen M."/>
            <person name="Wilbrandt J."/>
            <person name="Misof B."/>
            <person name="Liedtke D."/>
            <person name="Thamm M."/>
            <person name="Scheiner R."/>
            <person name="Schmitt T."/>
            <person name="Niehuis O."/>
        </authorList>
    </citation>
    <scope>NUCLEOTIDE SEQUENCE</scope>
    <source>
        <strain evidence="3">GBR_01_08_01A</strain>
    </source>
</reference>
<feature type="region of interest" description="Disordered" evidence="1">
    <location>
        <begin position="1"/>
        <end position="103"/>
    </location>
</feature>
<evidence type="ECO:0000313" key="4">
    <source>
        <dbReference type="Proteomes" id="UP001258017"/>
    </source>
</evidence>
<proteinExistence type="predicted"/>
<dbReference type="EMBL" id="JAIFRP010000077">
    <property type="protein sequence ID" value="KAK2579796.1"/>
    <property type="molecule type" value="Genomic_DNA"/>
</dbReference>
<evidence type="ECO:0000256" key="1">
    <source>
        <dbReference type="SAM" id="MobiDB-lite"/>
    </source>
</evidence>
<evidence type="ECO:0000259" key="2">
    <source>
        <dbReference type="Pfam" id="PF13843"/>
    </source>
</evidence>
<dbReference type="Pfam" id="PF13843">
    <property type="entry name" value="DDE_Tnp_1_7"/>
    <property type="match status" value="1"/>
</dbReference>
<name>A0AAD9VM28_9HYME</name>
<organism evidence="3 4">
    <name type="scientific">Odynerus spinipes</name>
    <dbReference type="NCBI Taxonomy" id="1348599"/>
    <lineage>
        <taxon>Eukaryota</taxon>
        <taxon>Metazoa</taxon>
        <taxon>Ecdysozoa</taxon>
        <taxon>Arthropoda</taxon>
        <taxon>Hexapoda</taxon>
        <taxon>Insecta</taxon>
        <taxon>Pterygota</taxon>
        <taxon>Neoptera</taxon>
        <taxon>Endopterygota</taxon>
        <taxon>Hymenoptera</taxon>
        <taxon>Apocrita</taxon>
        <taxon>Aculeata</taxon>
        <taxon>Vespoidea</taxon>
        <taxon>Vespidae</taxon>
        <taxon>Eumeninae</taxon>
        <taxon>Odynerus</taxon>
    </lineage>
</organism>
<feature type="compositionally biased region" description="Acidic residues" evidence="1">
    <location>
        <begin position="16"/>
        <end position="54"/>
    </location>
</feature>
<feature type="domain" description="PiggyBac transposable element-derived protein" evidence="2">
    <location>
        <begin position="153"/>
        <end position="215"/>
    </location>
</feature>
<protein>
    <recommendedName>
        <fullName evidence="2">PiggyBac transposable element-derived protein domain-containing protein</fullName>
    </recommendedName>
</protein>
<comment type="caution">
    <text evidence="3">The sequence shown here is derived from an EMBL/GenBank/DDBJ whole genome shotgun (WGS) entry which is preliminary data.</text>
</comment>
<gene>
    <name evidence="3" type="ORF">KPH14_012722</name>
</gene>
<dbReference type="InterPro" id="IPR029526">
    <property type="entry name" value="PGBD"/>
</dbReference>
<keyword evidence="4" id="KW-1185">Reference proteome</keyword>
<dbReference type="AlphaFoldDB" id="A0AAD9VM28"/>
<sequence length="223" mass="25764">MNKNDENIERWLQQEMSDEEAMPDEDCSDVEPDLAEDVVQIEDCESESEIEGDGDAISVQASSSQPEPTGIVSSRSRSTSRVSHEPDSSDDDIPLSRLQSERRSRKQNYFGANRFRWASVPNIARGKTPQHNIIQQKSGVKPAFRDMLNNSTTPLDIWRLLFTDEMLQKIVLHMNEKIRKIRPNFKKQTCVHNLDIVELKAFIGFFYIYSNIQRKPRTLYIMV</sequence>
<accession>A0AAD9VM28</accession>
<dbReference type="Proteomes" id="UP001258017">
    <property type="component" value="Unassembled WGS sequence"/>
</dbReference>